<evidence type="ECO:0000256" key="2">
    <source>
        <dbReference type="ARBA" id="ARBA00022553"/>
    </source>
</evidence>
<dbReference type="CDD" id="cd02257">
    <property type="entry name" value="Peptidase_C19"/>
    <property type="match status" value="1"/>
</dbReference>
<evidence type="ECO:0000259" key="4">
    <source>
        <dbReference type="PROSITE" id="PS50235"/>
    </source>
</evidence>
<evidence type="ECO:0000313" key="6">
    <source>
        <dbReference type="Proteomes" id="UP001178507"/>
    </source>
</evidence>
<gene>
    <name evidence="5" type="ORF">EVOR1521_LOCUS30041</name>
</gene>
<keyword evidence="2" id="KW-0597">Phosphoprotein</keyword>
<comment type="caution">
    <text evidence="5">The sequence shown here is derived from an EMBL/GenBank/DDBJ whole genome shotgun (WGS) entry which is preliminary data.</text>
</comment>
<dbReference type="Gene3D" id="3.40.366.10">
    <property type="entry name" value="Malonyl-Coenzyme A Acyl Carrier Protein, domain 2"/>
    <property type="match status" value="2"/>
</dbReference>
<dbReference type="GO" id="GO:0004312">
    <property type="term" value="F:fatty acid synthase activity"/>
    <property type="evidence" value="ECO:0007669"/>
    <property type="project" value="TreeGrafter"/>
</dbReference>
<dbReference type="InterPro" id="IPR014043">
    <property type="entry name" value="Acyl_transferase_dom"/>
</dbReference>
<dbReference type="InterPro" id="IPR016035">
    <property type="entry name" value="Acyl_Trfase/lysoPLipase"/>
</dbReference>
<dbReference type="GO" id="GO:0005886">
    <property type="term" value="C:plasma membrane"/>
    <property type="evidence" value="ECO:0007669"/>
    <property type="project" value="TreeGrafter"/>
</dbReference>
<keyword evidence="1" id="KW-0596">Phosphopantetheine</keyword>
<evidence type="ECO:0000256" key="1">
    <source>
        <dbReference type="ARBA" id="ARBA00022450"/>
    </source>
</evidence>
<dbReference type="GO" id="GO:0016579">
    <property type="term" value="P:protein deubiquitination"/>
    <property type="evidence" value="ECO:0007669"/>
    <property type="project" value="InterPro"/>
</dbReference>
<sequence length="1153" mass="126640">MVGLPNEDQSCWLNTMIQLLLCTPRLSESVQQRCAVTGQEEAPFASACNEAFREKTQALQIPGGATHDAVEFHAKRKIQLLMREKGGEDYAPWHQADACAAFLYFLSRMEEEGVDTGFNFVTRHTLNCCHCSSQHQKEEESLHLCVSLVDETMVKTTRQRKVQPQAFKLEDLLHAQCFRTERISPWRCSKCHNDRTAVERYPTVKSWPRLLSIWINRMVTEDRQVHCPVEFPERLKIKDEAPMYMLFGVAEHSGLNGHGHYHAYVKNNMWWKMDDLRMWESPNKPENGDLLLYARCSEGPASSLPCKSDGPLRQSHIESSPIPVVPEASSLPCKSDGPLRQSHIESSPIAVVPEASSLPFKSDGPVRQNHIESSPIPVVPEASSLPCKSDGLLRQSHIESSPIPVVPEASSLPCKSDGPLRHSHIESSPIPVVPEASSLPCKSDGPLRQSHIESSPIPVVPEASSLPCKSDGPLRHSHIESSPMPVVPEASSLPCKSDGPLLQSHIESSPIPEAVHQVSQELCATEPTSSGWHASLGSSCVPAMRAALQKVFLPLSITDEDSQRVLEARRSMDKLQQEVARLCYAAFPHLHCAGPKALLARIKQIEGLYCATGHLPAKRMALLGGASLELAEGSSAERMAEVQEERTLKEGEHGFRGGAEKGKVGFLFSPLGMRGGVGKALYQSDAAFQKAVENCHACYSCAISDGVSLDQFRSLVFGRFSSEPSPDELVWIFVLQYAFFQSIVAMGLFPDVVLGHSNGEYAAAVAAGVMSLQDAMGILLVRANALKKLARDEAGCMMTIKATASDVAEELAAASMPEVVISGFNSQFDTVISGPEPCVRIFCSRMRQFTIHFDAEGELGIEQVEVLSDVTASPGQFSRIFQVAKIEAGIVRDWNEAHPGYEVLPSDLIVKVDGRNCCGEVRAPVRSLTFLKHGGVKCMELRAPAAMHSPLVAGVKEAVQHRAAQSNLLAPQNCQMVSSLTGAECGQEVASAEHWSGHDDTRPMRFEEAMLTMQGLGCTRFLELGLGLLAVARRCLLKSPSLTWESAMEWGGQLPHLQQVVQQMKGETDLDFTEDVQDARLGGKDELLMLGRLEPSLPEIIADDQTFFMLGLDSRHVEELYYKLKKEGFICKLMPGRSAKCWRNTLELESIVT</sequence>
<dbReference type="Pfam" id="PF00698">
    <property type="entry name" value="Acyl_transf_1"/>
    <property type="match status" value="1"/>
</dbReference>
<reference evidence="5" key="1">
    <citation type="submission" date="2023-08" db="EMBL/GenBank/DDBJ databases">
        <authorList>
            <person name="Chen Y."/>
            <person name="Shah S."/>
            <person name="Dougan E. K."/>
            <person name="Thang M."/>
            <person name="Chan C."/>
        </authorList>
    </citation>
    <scope>NUCLEOTIDE SEQUENCE</scope>
</reference>
<dbReference type="GO" id="GO:0006633">
    <property type="term" value="P:fatty acid biosynthetic process"/>
    <property type="evidence" value="ECO:0007669"/>
    <property type="project" value="TreeGrafter"/>
</dbReference>
<dbReference type="SUPFAM" id="SSF54001">
    <property type="entry name" value="Cysteine proteinases"/>
    <property type="match status" value="1"/>
</dbReference>
<dbReference type="Pfam" id="PF00443">
    <property type="entry name" value="UCH"/>
    <property type="match status" value="1"/>
</dbReference>
<dbReference type="GO" id="GO:0005737">
    <property type="term" value="C:cytoplasm"/>
    <property type="evidence" value="ECO:0007669"/>
    <property type="project" value="TreeGrafter"/>
</dbReference>
<accession>A0AA36JM58</accession>
<dbReference type="Proteomes" id="UP001178507">
    <property type="component" value="Unassembled WGS sequence"/>
</dbReference>
<dbReference type="SMART" id="SM00827">
    <property type="entry name" value="PKS_AT"/>
    <property type="match status" value="1"/>
</dbReference>
<dbReference type="Gene3D" id="3.30.70.3290">
    <property type="match status" value="1"/>
</dbReference>
<dbReference type="GO" id="GO:0004843">
    <property type="term" value="F:cysteine-type deubiquitinase activity"/>
    <property type="evidence" value="ECO:0007669"/>
    <property type="project" value="InterPro"/>
</dbReference>
<dbReference type="EMBL" id="CAUJNA010003732">
    <property type="protein sequence ID" value="CAJ1408783.1"/>
    <property type="molecule type" value="Genomic_DNA"/>
</dbReference>
<evidence type="ECO:0000256" key="3">
    <source>
        <dbReference type="SAM" id="MobiDB-lite"/>
    </source>
</evidence>
<dbReference type="InterPro" id="IPR028889">
    <property type="entry name" value="USP"/>
</dbReference>
<feature type="domain" description="USP" evidence="4">
    <location>
        <begin position="2"/>
        <end position="296"/>
    </location>
</feature>
<dbReference type="PROSITE" id="PS50235">
    <property type="entry name" value="USP_3"/>
    <property type="match status" value="1"/>
</dbReference>
<evidence type="ECO:0000313" key="5">
    <source>
        <dbReference type="EMBL" id="CAJ1408783.1"/>
    </source>
</evidence>
<protein>
    <recommendedName>
        <fullName evidence="4">USP domain-containing protein</fullName>
    </recommendedName>
</protein>
<dbReference type="PANTHER" id="PTHR43775:SF37">
    <property type="entry name" value="SI:DKEY-61P9.11"/>
    <property type="match status" value="1"/>
</dbReference>
<dbReference type="Gene3D" id="3.90.70.10">
    <property type="entry name" value="Cysteine proteinases"/>
    <property type="match status" value="1"/>
</dbReference>
<organism evidence="5 6">
    <name type="scientific">Effrenium voratum</name>
    <dbReference type="NCBI Taxonomy" id="2562239"/>
    <lineage>
        <taxon>Eukaryota</taxon>
        <taxon>Sar</taxon>
        <taxon>Alveolata</taxon>
        <taxon>Dinophyceae</taxon>
        <taxon>Suessiales</taxon>
        <taxon>Symbiodiniaceae</taxon>
        <taxon>Effrenium</taxon>
    </lineage>
</organism>
<dbReference type="SUPFAM" id="SSF52151">
    <property type="entry name" value="FabD/lysophospholipase-like"/>
    <property type="match status" value="1"/>
</dbReference>
<dbReference type="InterPro" id="IPR001227">
    <property type="entry name" value="Ac_transferase_dom_sf"/>
</dbReference>
<feature type="region of interest" description="Disordered" evidence="3">
    <location>
        <begin position="431"/>
        <end position="450"/>
    </location>
</feature>
<dbReference type="Gene3D" id="3.30.70.250">
    <property type="entry name" value="Malonyl-CoA ACP transacylase, ACP-binding"/>
    <property type="match status" value="1"/>
</dbReference>
<dbReference type="InterPro" id="IPR038765">
    <property type="entry name" value="Papain-like_cys_pep_sf"/>
</dbReference>
<name>A0AA36JM58_9DINO</name>
<proteinExistence type="predicted"/>
<dbReference type="InterPro" id="IPR018200">
    <property type="entry name" value="USP_CS"/>
</dbReference>
<dbReference type="AlphaFoldDB" id="A0AA36JM58"/>
<dbReference type="InterPro" id="IPR001394">
    <property type="entry name" value="Peptidase_C19_UCH"/>
</dbReference>
<dbReference type="PROSITE" id="PS00973">
    <property type="entry name" value="USP_2"/>
    <property type="match status" value="1"/>
</dbReference>
<dbReference type="PANTHER" id="PTHR43775">
    <property type="entry name" value="FATTY ACID SYNTHASE"/>
    <property type="match status" value="1"/>
</dbReference>
<dbReference type="InterPro" id="IPR050091">
    <property type="entry name" value="PKS_NRPS_Biosynth_Enz"/>
</dbReference>
<keyword evidence="6" id="KW-1185">Reference proteome</keyword>